<name>A0A399CVN1_9BACT</name>
<dbReference type="PROSITE" id="PS51257">
    <property type="entry name" value="PROKAR_LIPOPROTEIN"/>
    <property type="match status" value="1"/>
</dbReference>
<evidence type="ECO:0000313" key="9">
    <source>
        <dbReference type="EMBL" id="RIH63286.1"/>
    </source>
</evidence>
<dbReference type="SUPFAM" id="SSF48452">
    <property type="entry name" value="TPR-like"/>
    <property type="match status" value="1"/>
</dbReference>
<dbReference type="RefSeq" id="WP_119351827.1">
    <property type="nucleotide sequence ID" value="NZ_QWET01000023.1"/>
</dbReference>
<dbReference type="InterPro" id="IPR011990">
    <property type="entry name" value="TPR-like_helical_dom_sf"/>
</dbReference>
<reference evidence="9 10" key="1">
    <citation type="journal article" date="2015" name="Int. J. Syst. Evol. Microbiol.">
        <title>Mariniphaga sediminis sp. nov., isolated from coastal sediment.</title>
        <authorList>
            <person name="Wang F.Q."/>
            <person name="Shen Q.Y."/>
            <person name="Chen G.J."/>
            <person name="Du Z.J."/>
        </authorList>
    </citation>
    <scope>NUCLEOTIDE SEQUENCE [LARGE SCALE GENOMIC DNA]</scope>
    <source>
        <strain evidence="9 10">SY21</strain>
    </source>
</reference>
<comment type="subcellular location">
    <subcellularLocation>
        <location evidence="1">Cell outer membrane</location>
    </subcellularLocation>
</comment>
<dbReference type="OrthoDB" id="9792139at2"/>
<feature type="signal peptide" evidence="6">
    <location>
        <begin position="1"/>
        <end position="21"/>
    </location>
</feature>
<evidence type="ECO:0000256" key="5">
    <source>
        <dbReference type="ARBA" id="ARBA00023237"/>
    </source>
</evidence>
<proteinExistence type="inferred from homology"/>
<evidence type="ECO:0000256" key="4">
    <source>
        <dbReference type="ARBA" id="ARBA00023136"/>
    </source>
</evidence>
<dbReference type="GO" id="GO:0009279">
    <property type="term" value="C:cell outer membrane"/>
    <property type="evidence" value="ECO:0007669"/>
    <property type="project" value="UniProtKB-SubCell"/>
</dbReference>
<dbReference type="Proteomes" id="UP000266441">
    <property type="component" value="Unassembled WGS sequence"/>
</dbReference>
<gene>
    <name evidence="9" type="ORF">D1164_20760</name>
</gene>
<feature type="chain" id="PRO_5017287572" evidence="6">
    <location>
        <begin position="22"/>
        <end position="535"/>
    </location>
</feature>
<evidence type="ECO:0000256" key="2">
    <source>
        <dbReference type="ARBA" id="ARBA00006275"/>
    </source>
</evidence>
<evidence type="ECO:0000256" key="1">
    <source>
        <dbReference type="ARBA" id="ARBA00004442"/>
    </source>
</evidence>
<feature type="domain" description="RagB/SusD" evidence="7">
    <location>
        <begin position="261"/>
        <end position="533"/>
    </location>
</feature>
<dbReference type="Pfam" id="PF14322">
    <property type="entry name" value="SusD-like_3"/>
    <property type="match status" value="1"/>
</dbReference>
<dbReference type="EMBL" id="QWET01000023">
    <property type="protein sequence ID" value="RIH63286.1"/>
    <property type="molecule type" value="Genomic_DNA"/>
</dbReference>
<dbReference type="Pfam" id="PF07980">
    <property type="entry name" value="SusD_RagB"/>
    <property type="match status" value="1"/>
</dbReference>
<dbReference type="AlphaFoldDB" id="A0A399CVN1"/>
<evidence type="ECO:0000313" key="10">
    <source>
        <dbReference type="Proteomes" id="UP000266441"/>
    </source>
</evidence>
<keyword evidence="10" id="KW-1185">Reference proteome</keyword>
<protein>
    <submittedName>
        <fullName evidence="9">RagB/SusD family nutrient uptake outer membrane protein</fullName>
    </submittedName>
</protein>
<sequence length="535" mass="60687">MRIKILIFTALVMLFAACEDALDKQPLDKISEATFWLSPADAEAGIQACYDALQCVGTSKNLSYELWGLMDCFTPVAHARDGGRFQIASGTFDPNNAVVLEVWSSAYRGIVRCNDFLMHIDDIPFADNEAGRKSRMKGEASFLRALYYYQLTMIFGDVPLILEIQSVSESMVERTPQAQVIEAIYDDLDVAINSLPETYSGSDIARASKGAALTLKTKVQLLAEDFAGAAASAKQVIDSNVYTLLPNFSDVFNWQNENNSEVIFDIQFISFVKDGATFDKMYATRAHSAWGWTWIHPSLWLVDKFEKIEENPEYTIEDNRIQPEVYDYFEGRDPRLDWTIIRPGAHTVVEKNIDVLYPYGVTGYTHSRTGMTVRKTIIEGDGGIAYDSPNNWILFRLADVLLMYAEAKTETLSGTIADASVYDAINEVRARASDKLPLYEVGTLTKEEMLENIRNESIRELAMEGWLYPRFKRWDWLKLNDGFKVMGMKTNGDICTFADSPILTCQYFDYHKWWPIPQSERDINPNLTQNTGYPE</sequence>
<comment type="similarity">
    <text evidence="2">Belongs to the SusD family.</text>
</comment>
<evidence type="ECO:0000259" key="7">
    <source>
        <dbReference type="Pfam" id="PF07980"/>
    </source>
</evidence>
<feature type="domain" description="SusD-like N-terminal" evidence="8">
    <location>
        <begin position="80"/>
        <end position="221"/>
    </location>
</feature>
<organism evidence="9 10">
    <name type="scientific">Mariniphaga sediminis</name>
    <dbReference type="NCBI Taxonomy" id="1628158"/>
    <lineage>
        <taxon>Bacteria</taxon>
        <taxon>Pseudomonadati</taxon>
        <taxon>Bacteroidota</taxon>
        <taxon>Bacteroidia</taxon>
        <taxon>Marinilabiliales</taxon>
        <taxon>Prolixibacteraceae</taxon>
        <taxon>Mariniphaga</taxon>
    </lineage>
</organism>
<keyword evidence="3 6" id="KW-0732">Signal</keyword>
<evidence type="ECO:0000256" key="3">
    <source>
        <dbReference type="ARBA" id="ARBA00022729"/>
    </source>
</evidence>
<dbReference type="CDD" id="cd08977">
    <property type="entry name" value="SusD"/>
    <property type="match status" value="1"/>
</dbReference>
<keyword evidence="5" id="KW-0998">Cell outer membrane</keyword>
<comment type="caution">
    <text evidence="9">The sequence shown here is derived from an EMBL/GenBank/DDBJ whole genome shotgun (WGS) entry which is preliminary data.</text>
</comment>
<evidence type="ECO:0000259" key="8">
    <source>
        <dbReference type="Pfam" id="PF14322"/>
    </source>
</evidence>
<evidence type="ECO:0000256" key="6">
    <source>
        <dbReference type="SAM" id="SignalP"/>
    </source>
</evidence>
<keyword evidence="4" id="KW-0472">Membrane</keyword>
<accession>A0A399CVN1</accession>
<dbReference type="InterPro" id="IPR033985">
    <property type="entry name" value="SusD-like_N"/>
</dbReference>
<dbReference type="Gene3D" id="1.25.40.390">
    <property type="match status" value="1"/>
</dbReference>
<dbReference type="InterPro" id="IPR012944">
    <property type="entry name" value="SusD_RagB_dom"/>
</dbReference>